<dbReference type="MGI" id="MGI:3648163">
    <property type="gene designation" value="Gm10561"/>
</dbReference>
<reference evidence="2" key="3">
    <citation type="journal article" date="2000" name="Genome Res.">
        <title>RIKEN integrated sequence analysis (RISA) system--384-format sequencing pipeline with 384 multicapillary sequencer.</title>
        <authorList>
            <person name="Shibata K."/>
            <person name="Itoh M."/>
            <person name="Aizawa K."/>
            <person name="Nagaoka S."/>
            <person name="Sasaki N."/>
            <person name="Carninci P."/>
            <person name="Konno H."/>
            <person name="Akiyama J."/>
            <person name="Nishi K."/>
            <person name="Kitsunai T."/>
            <person name="Tashiro H."/>
            <person name="Itoh M."/>
            <person name="Sumi N."/>
            <person name="Ishii Y."/>
            <person name="Nakamura S."/>
            <person name="Hazama M."/>
            <person name="Nishine T."/>
            <person name="Harada A."/>
            <person name="Yamamoto R."/>
            <person name="Matsumoto H."/>
            <person name="Sakaguchi S."/>
            <person name="Ikegami T."/>
            <person name="Kashiwagi K."/>
            <person name="Fujiwake S."/>
            <person name="Inoue K."/>
            <person name="Togawa Y."/>
            <person name="Izawa M."/>
            <person name="Ohara E."/>
            <person name="Watahiki M."/>
            <person name="Yoneda Y."/>
            <person name="Ishikawa T."/>
            <person name="Ozawa K."/>
            <person name="Tanaka T."/>
            <person name="Matsuura S."/>
            <person name="Kawai J."/>
            <person name="Okazaki Y."/>
            <person name="Muramatsu M."/>
            <person name="Inoue Y."/>
            <person name="Kira A."/>
            <person name="Hayashizaki Y."/>
        </authorList>
    </citation>
    <scope>NUCLEOTIDE SEQUENCE</scope>
    <source>
        <strain evidence="2">C57BL/6J</strain>
        <tissue evidence="2">Olfactory brain</tissue>
    </source>
</reference>
<reference evidence="2" key="8">
    <citation type="journal article" date="2005" name="Science">
        <title>Antisense Transcription in the Mammalian Transcriptome.</title>
        <authorList>
            <consortium name="RIKEN Genome Exploration Research Group and Genome Science Group (Genome Network Project Core Group) and the FANTOM Consortium"/>
        </authorList>
    </citation>
    <scope>NUCLEOTIDE SEQUENCE</scope>
    <source>
        <strain evidence="2">C57BL/6J</strain>
        <tissue evidence="2">Olfactory brain</tissue>
    </source>
</reference>
<gene>
    <name evidence="3" type="primary">Gm10561</name>
    <name evidence="3" type="synonym">EG628004</name>
</gene>
<dbReference type="AlphaFoldDB" id="Q3UY33"/>
<feature type="chain" id="PRO_5010843524" description="Secreted protein" evidence="1">
    <location>
        <begin position="19"/>
        <end position="77"/>
    </location>
</feature>
<accession>Q3UY33</accession>
<dbReference type="AGR" id="MGI:3648163"/>
<sequence>MRFFLFLLNGLLCCYTVAMESLLVTGTNYGIGELFIKYPLPLSSACHFQVLKKHWIQKMTQQEHMGRYPGWFRGIVS</sequence>
<reference evidence="2" key="7">
    <citation type="journal article" date="2005" name="Science">
        <title>The Transcriptional Landscape of the Mammalian Genome.</title>
        <authorList>
            <consortium name="The FANTOM Consortium"/>
            <consortium name="Riken Genome Exploration Research Group and Genome Science Group (Genome Network Project Core Group)"/>
        </authorList>
    </citation>
    <scope>NUCLEOTIDE SEQUENCE</scope>
    <source>
        <strain evidence="2">C57BL/6J</strain>
        <tissue evidence="2">Olfactory brain</tissue>
    </source>
</reference>
<reference evidence="2" key="4">
    <citation type="journal article" date="2001" name="Nature">
        <title>Functional annotation of a full-length mouse cDNA collection.</title>
        <authorList>
            <consortium name="The RIKEN Genome Exploration Research Group Phase II Team and the FANTOM Consortium"/>
        </authorList>
    </citation>
    <scope>NUCLEOTIDE SEQUENCE</scope>
    <source>
        <strain evidence="2">C57BL/6J</strain>
        <tissue evidence="2">Olfactory brain</tissue>
    </source>
</reference>
<feature type="signal peptide" evidence="1">
    <location>
        <begin position="1"/>
        <end position="18"/>
    </location>
</feature>
<evidence type="ECO:0000313" key="3">
    <source>
        <dbReference type="MGI" id="MGI:3648163"/>
    </source>
</evidence>
<evidence type="ECO:0008006" key="4">
    <source>
        <dbReference type="Google" id="ProtNLM"/>
    </source>
</evidence>
<evidence type="ECO:0000313" key="2">
    <source>
        <dbReference type="EMBL" id="BAE22380.1"/>
    </source>
</evidence>
<organism evidence="2">
    <name type="scientific">Mus musculus</name>
    <name type="common">Mouse</name>
    <dbReference type="NCBI Taxonomy" id="10090"/>
    <lineage>
        <taxon>Eukaryota</taxon>
        <taxon>Metazoa</taxon>
        <taxon>Chordata</taxon>
        <taxon>Craniata</taxon>
        <taxon>Vertebrata</taxon>
        <taxon>Euteleostomi</taxon>
        <taxon>Mammalia</taxon>
        <taxon>Eutheria</taxon>
        <taxon>Euarchontoglires</taxon>
        <taxon>Glires</taxon>
        <taxon>Rodentia</taxon>
        <taxon>Myomorpha</taxon>
        <taxon>Muroidea</taxon>
        <taxon>Muridae</taxon>
        <taxon>Murinae</taxon>
        <taxon>Mus</taxon>
        <taxon>Mus</taxon>
    </lineage>
</organism>
<proteinExistence type="evidence at transcript level"/>
<name>Q3UY33_MOUSE</name>
<reference evidence="2" key="6">
    <citation type="submission" date="2004-03" db="EMBL/GenBank/DDBJ databases">
        <authorList>
            <person name="Arakawa T."/>
            <person name="Carninci P."/>
            <person name="Fukuda S."/>
            <person name="Hashizume W."/>
            <person name="Hayashida K."/>
            <person name="Hori F."/>
            <person name="Iida J."/>
            <person name="Imamura K."/>
            <person name="Imotani K."/>
            <person name="Itoh M."/>
            <person name="Kanagawa S."/>
            <person name="Kawai J."/>
            <person name="Kojima M."/>
            <person name="Konno H."/>
            <person name="Murata M."/>
            <person name="Nakamura M."/>
            <person name="Ninomiya N."/>
            <person name="Nishiyori H."/>
            <person name="Nomura K."/>
            <person name="Ohno M."/>
            <person name="Sakazume N."/>
            <person name="Sano H."/>
            <person name="Sasaki D."/>
            <person name="Shibata K."/>
            <person name="Shiraki T."/>
            <person name="Tagami M."/>
            <person name="Tagami Y."/>
            <person name="Waki K."/>
            <person name="Watahiki A."/>
            <person name="Muramatsu M."/>
            <person name="Hayashizaki Y."/>
        </authorList>
    </citation>
    <scope>NUCLEOTIDE SEQUENCE</scope>
    <source>
        <strain evidence="2">C57BL/6J</strain>
        <tissue evidence="2">Olfactory brain</tissue>
    </source>
</reference>
<dbReference type="EMBL" id="AK135004">
    <property type="protein sequence ID" value="BAE22380.1"/>
    <property type="molecule type" value="mRNA"/>
</dbReference>
<protein>
    <recommendedName>
        <fullName evidence="4">Secreted protein</fullName>
    </recommendedName>
</protein>
<reference evidence="2" key="1">
    <citation type="journal article" date="1999" name="Methods Enzymol.">
        <title>High-efficiency full-length cDNA cloning.</title>
        <authorList>
            <person name="Carninci P."/>
            <person name="Hayashizaki Y."/>
        </authorList>
    </citation>
    <scope>NUCLEOTIDE SEQUENCE</scope>
    <source>
        <strain evidence="2">C57BL/6J</strain>
        <tissue evidence="2">Olfactory brain</tissue>
    </source>
</reference>
<evidence type="ECO:0000256" key="1">
    <source>
        <dbReference type="SAM" id="SignalP"/>
    </source>
</evidence>
<keyword evidence="1" id="KW-0732">Signal</keyword>
<reference evidence="2" key="2">
    <citation type="journal article" date="2000" name="Genome Res.">
        <title>Normalization and subtraction of cap-trapper-selected cDNAs to prepare full-length cDNA libraries for rapid discovery of new genes.</title>
        <authorList>
            <person name="Carninci P."/>
            <person name="Shibata Y."/>
            <person name="Hayatsu N."/>
            <person name="Sugahara Y."/>
            <person name="Shibata K."/>
            <person name="Itoh M."/>
            <person name="Konno H."/>
            <person name="Okazaki Y."/>
            <person name="Muramatsu M."/>
            <person name="Hayashizaki Y."/>
        </authorList>
    </citation>
    <scope>NUCLEOTIDE SEQUENCE</scope>
    <source>
        <strain evidence="2">C57BL/6J</strain>
        <tissue evidence="2">Olfactory brain</tissue>
    </source>
</reference>
<reference evidence="2" key="5">
    <citation type="journal article" date="2002" name="Nature">
        <title>Analysis of the mouse transcriptome based on functional annotation of 60,770 full-length cDNAs.</title>
        <authorList>
            <consortium name="The FANTOM Consortium and the RIKEN Genome Exploration Research Group Phase I and II Team"/>
        </authorList>
    </citation>
    <scope>NUCLEOTIDE SEQUENCE</scope>
    <source>
        <strain evidence="2">C57BL/6J</strain>
        <tissue evidence="2">Olfactory brain</tissue>
    </source>
</reference>